<organism evidence="2 3">
    <name type="scientific">Wuchereria bancrofti</name>
    <dbReference type="NCBI Taxonomy" id="6293"/>
    <lineage>
        <taxon>Eukaryota</taxon>
        <taxon>Metazoa</taxon>
        <taxon>Ecdysozoa</taxon>
        <taxon>Nematoda</taxon>
        <taxon>Chromadorea</taxon>
        <taxon>Rhabditida</taxon>
        <taxon>Spirurina</taxon>
        <taxon>Spiruromorpha</taxon>
        <taxon>Filarioidea</taxon>
        <taxon>Onchocercidae</taxon>
        <taxon>Wuchereria</taxon>
    </lineage>
</organism>
<name>J9DW48_WUCBA</name>
<dbReference type="Proteomes" id="UP000004810">
    <property type="component" value="Unassembled WGS sequence"/>
</dbReference>
<evidence type="ECO:0000313" key="2">
    <source>
        <dbReference type="EMBL" id="EJW73976.1"/>
    </source>
</evidence>
<feature type="domain" description="DUF7153" evidence="1">
    <location>
        <begin position="38"/>
        <end position="131"/>
    </location>
</feature>
<dbReference type="InterPro" id="IPR055577">
    <property type="entry name" value="DUF7153"/>
</dbReference>
<comment type="caution">
    <text evidence="2">The sequence shown here is derived from an EMBL/GenBank/DDBJ whole genome shotgun (WGS) entry which is preliminary data.</text>
</comment>
<sequence length="139" mass="16101">MKIIIKINDFFRIDPSTTETSLNRAIADCNTIRCNPLFSEGILLKCVDSKPLYLYLHYALFKNPDHEIRVAQIDQAIHKLNDRPKSQFGITVHMMKFMQFKKTSISDHKLPTHRHAGYIIVLFKLLDGQTKDSQSAIFH</sequence>
<dbReference type="PANTHER" id="PTHR22198:SF1">
    <property type="entry name" value="FERM DOMAIN-CONTAINING PROTEIN"/>
    <property type="match status" value="1"/>
</dbReference>
<dbReference type="EMBL" id="ADBV01013074">
    <property type="protein sequence ID" value="EJW73976.1"/>
    <property type="molecule type" value="Genomic_DNA"/>
</dbReference>
<dbReference type="AlphaFoldDB" id="J9DW48"/>
<evidence type="ECO:0000259" key="1">
    <source>
        <dbReference type="Pfam" id="PF23672"/>
    </source>
</evidence>
<reference evidence="3" key="1">
    <citation type="submission" date="2012-08" db="EMBL/GenBank/DDBJ databases">
        <title>The Genome Sequence of Wuchereria bancrofti.</title>
        <authorList>
            <person name="Nutman T.B."/>
            <person name="Fink D.L."/>
            <person name="Russ C."/>
            <person name="Young S."/>
            <person name="Zeng Q."/>
            <person name="Koehrsen M."/>
            <person name="Alvarado L."/>
            <person name="Berlin A."/>
            <person name="Chapman S.B."/>
            <person name="Chen Z."/>
            <person name="Freedman E."/>
            <person name="Gellesch M."/>
            <person name="Goldberg J."/>
            <person name="Griggs A."/>
            <person name="Gujja S."/>
            <person name="Heilman E.R."/>
            <person name="Heiman D."/>
            <person name="Hepburn T."/>
            <person name="Howarth C."/>
            <person name="Jen D."/>
            <person name="Larson L."/>
            <person name="Lewis B."/>
            <person name="Mehta T."/>
            <person name="Park D."/>
            <person name="Pearson M."/>
            <person name="Roberts A."/>
            <person name="Saif S."/>
            <person name="Shea T."/>
            <person name="Shenoy N."/>
            <person name="Sisk P."/>
            <person name="Stolte C."/>
            <person name="Sykes S."/>
            <person name="Walk T."/>
            <person name="White J."/>
            <person name="Yandava C."/>
            <person name="Haas B."/>
            <person name="Henn M.R."/>
            <person name="Nusbaum C."/>
            <person name="Birren B."/>
        </authorList>
    </citation>
    <scope>NUCLEOTIDE SEQUENCE [LARGE SCALE GENOMIC DNA]</scope>
    <source>
        <strain evidence="3">NA</strain>
    </source>
</reference>
<evidence type="ECO:0000313" key="3">
    <source>
        <dbReference type="Proteomes" id="UP000004810"/>
    </source>
</evidence>
<dbReference type="Pfam" id="PF23672">
    <property type="entry name" value="DUF7153"/>
    <property type="match status" value="1"/>
</dbReference>
<accession>J9DW48</accession>
<dbReference type="PANTHER" id="PTHR22198">
    <property type="entry name" value="FERM DOMAIN-CONTAINING PROTEIN"/>
    <property type="match status" value="1"/>
</dbReference>
<gene>
    <name evidence="2" type="ORF">WUBG_15115</name>
</gene>
<proteinExistence type="predicted"/>
<protein>
    <recommendedName>
        <fullName evidence="1">DUF7153 domain-containing protein</fullName>
    </recommendedName>
</protein>